<dbReference type="Proteomes" id="UP000462865">
    <property type="component" value="Unassembled WGS sequence"/>
</dbReference>
<keyword evidence="4" id="KW-0788">Thiol protease</keyword>
<keyword evidence="3" id="KW-0378">Hydrolase</keyword>
<organism evidence="6 7">
    <name type="scientific">Gordonibacter urolithinfaciens</name>
    <dbReference type="NCBI Taxonomy" id="1335613"/>
    <lineage>
        <taxon>Bacteria</taxon>
        <taxon>Bacillati</taxon>
        <taxon>Actinomycetota</taxon>
        <taxon>Coriobacteriia</taxon>
        <taxon>Eggerthellales</taxon>
        <taxon>Eggerthellaceae</taxon>
        <taxon>Gordonibacter</taxon>
    </lineage>
</organism>
<evidence type="ECO:0000313" key="7">
    <source>
        <dbReference type="Proteomes" id="UP000462865"/>
    </source>
</evidence>
<reference evidence="6 7" key="1">
    <citation type="journal article" date="2019" name="Nat. Med.">
        <title>A library of human gut bacterial isolates paired with longitudinal multiomics data enables mechanistic microbiome research.</title>
        <authorList>
            <person name="Poyet M."/>
            <person name="Groussin M."/>
            <person name="Gibbons S.M."/>
            <person name="Avila-Pacheco J."/>
            <person name="Jiang X."/>
            <person name="Kearney S.M."/>
            <person name="Perrotta A.R."/>
            <person name="Berdy B."/>
            <person name="Zhao S."/>
            <person name="Lieberman T.D."/>
            <person name="Swanson P.K."/>
            <person name="Smith M."/>
            <person name="Roesemann S."/>
            <person name="Alexander J.E."/>
            <person name="Rich S.A."/>
            <person name="Livny J."/>
            <person name="Vlamakis H."/>
            <person name="Clish C."/>
            <person name="Bullock K."/>
            <person name="Deik A."/>
            <person name="Scott J."/>
            <person name="Pierce K.A."/>
            <person name="Xavier R.J."/>
            <person name="Alm E.J."/>
        </authorList>
    </citation>
    <scope>NUCLEOTIDE SEQUENCE [LARGE SCALE GENOMIC DNA]</scope>
    <source>
        <strain evidence="6 7">BIOML-A1</strain>
    </source>
</reference>
<accession>A0A7K0ICU5</accession>
<evidence type="ECO:0000256" key="2">
    <source>
        <dbReference type="ARBA" id="ARBA00022670"/>
    </source>
</evidence>
<feature type="domain" description="NlpC/P60" evidence="5">
    <location>
        <begin position="1"/>
        <end position="148"/>
    </location>
</feature>
<gene>
    <name evidence="6" type="ORF">GKG38_12825</name>
</gene>
<dbReference type="AlphaFoldDB" id="A0A7K0ICU5"/>
<evidence type="ECO:0000256" key="3">
    <source>
        <dbReference type="ARBA" id="ARBA00022801"/>
    </source>
</evidence>
<dbReference type="RefSeq" id="WP_154249427.1">
    <property type="nucleotide sequence ID" value="NZ_JAJCNT010000006.1"/>
</dbReference>
<dbReference type="GO" id="GO:0006508">
    <property type="term" value="P:proteolysis"/>
    <property type="evidence" value="ECO:0007669"/>
    <property type="project" value="UniProtKB-KW"/>
</dbReference>
<dbReference type="Pfam" id="PF00877">
    <property type="entry name" value="NLPC_P60"/>
    <property type="match status" value="1"/>
</dbReference>
<sequence length="297" mass="32784">MTTGQDVVDLIRSVAGQWYYSNDHGERMDPRASGKTDCSGTVRWAYLEAAGIDVGMWTGDESAAGWEVARGHYPSEIPWHKMQPGDLILMTATYWEQWDFAQYLCHIEVYCGDGRMIGFPSGWGPTEKNAQSWMEAYGCITWMVRRVIDSPGSSSAAPEGGYHIHLQAASERGGVLPMVTDRADNAGDGSPILYLSAWVDKGTLDVQANDLPKLSNPRDISDTLSGAVGDGSHITKLRMYLWSPKSDHAVYYRVMVGGTWLPWMRDDYDTGGSGDDFAGNGREPIQRVEAYIGKVQP</sequence>
<dbReference type="SUPFAM" id="SSF54001">
    <property type="entry name" value="Cysteine proteinases"/>
    <property type="match status" value="1"/>
</dbReference>
<keyword evidence="2" id="KW-0645">Protease</keyword>
<dbReference type="EMBL" id="WKZA01000083">
    <property type="protein sequence ID" value="MSA95919.1"/>
    <property type="molecule type" value="Genomic_DNA"/>
</dbReference>
<evidence type="ECO:0000256" key="4">
    <source>
        <dbReference type="ARBA" id="ARBA00022807"/>
    </source>
</evidence>
<evidence type="ECO:0000256" key="1">
    <source>
        <dbReference type="ARBA" id="ARBA00007074"/>
    </source>
</evidence>
<comment type="similarity">
    <text evidence="1">Belongs to the peptidase C40 family.</text>
</comment>
<evidence type="ECO:0000313" key="6">
    <source>
        <dbReference type="EMBL" id="MSA95919.1"/>
    </source>
</evidence>
<dbReference type="PROSITE" id="PS51935">
    <property type="entry name" value="NLPC_P60"/>
    <property type="match status" value="1"/>
</dbReference>
<dbReference type="GO" id="GO:0008234">
    <property type="term" value="F:cysteine-type peptidase activity"/>
    <property type="evidence" value="ECO:0007669"/>
    <property type="project" value="UniProtKB-KW"/>
</dbReference>
<name>A0A7K0ICU5_9ACTN</name>
<dbReference type="Gene3D" id="3.90.1720.10">
    <property type="entry name" value="endopeptidase domain like (from Nostoc punctiforme)"/>
    <property type="match status" value="1"/>
</dbReference>
<protein>
    <recommendedName>
        <fullName evidence="5">NlpC/P60 domain-containing protein</fullName>
    </recommendedName>
</protein>
<dbReference type="InterPro" id="IPR038765">
    <property type="entry name" value="Papain-like_cys_pep_sf"/>
</dbReference>
<proteinExistence type="inferred from homology"/>
<dbReference type="InterPro" id="IPR000064">
    <property type="entry name" value="NLP_P60_dom"/>
</dbReference>
<comment type="caution">
    <text evidence="6">The sequence shown here is derived from an EMBL/GenBank/DDBJ whole genome shotgun (WGS) entry which is preliminary data.</text>
</comment>
<evidence type="ECO:0000259" key="5">
    <source>
        <dbReference type="PROSITE" id="PS51935"/>
    </source>
</evidence>